<dbReference type="Gene3D" id="3.30.40.10">
    <property type="entry name" value="Zinc/RING finger domain, C3HC4 (zinc finger)"/>
    <property type="match status" value="1"/>
</dbReference>
<dbReference type="AlphaFoldDB" id="A0AAV5TYC3"/>
<evidence type="ECO:0000256" key="2">
    <source>
        <dbReference type="ARBA" id="ARBA00022771"/>
    </source>
</evidence>
<dbReference type="InterPro" id="IPR013083">
    <property type="entry name" value="Znf_RING/FYVE/PHD"/>
</dbReference>
<dbReference type="InterPro" id="IPR027370">
    <property type="entry name" value="Znf-RING_euk"/>
</dbReference>
<proteinExistence type="predicted"/>
<evidence type="ECO:0000256" key="3">
    <source>
        <dbReference type="ARBA" id="ARBA00022833"/>
    </source>
</evidence>
<dbReference type="Proteomes" id="UP001432027">
    <property type="component" value="Unassembled WGS sequence"/>
</dbReference>
<dbReference type="InterPro" id="IPR017907">
    <property type="entry name" value="Znf_RING_CS"/>
</dbReference>
<evidence type="ECO:0000313" key="6">
    <source>
        <dbReference type="EMBL" id="GMS99553.1"/>
    </source>
</evidence>
<dbReference type="PANTHER" id="PTHR47156:SF10">
    <property type="entry name" value="E3 UBIQUITIN-PROTEIN LIGASE TRIM-21-RELATED"/>
    <property type="match status" value="1"/>
</dbReference>
<dbReference type="PROSITE" id="PS00518">
    <property type="entry name" value="ZF_RING_1"/>
    <property type="match status" value="1"/>
</dbReference>
<dbReference type="PANTHER" id="PTHR47156">
    <property type="entry name" value="PROTEIN CBG20824"/>
    <property type="match status" value="1"/>
</dbReference>
<sequence length="299" mass="33448">GSQTAAAVIDSSITDDRLADLSDQCCCSICTETFDSTKIIPQNLDCGHTFCEICVYNDTLCVNNKIKCPNCQEITDLSNGKVLQTNFLAIGMAEQLIKSRSDPKVTCKACQMKVSSTSVRMCARKSCSMFNHLICLNCVVDTGHAGNHLVKYDVKLEKIRKVLRSEITTICAQIDEKKRRVLEKSAEVVKMTKLLETRLSEANIPYHIIGRLDSIASEQEAQQYEEIVKDLSKTLMDECDALEGAFDLALTSANNLDLFDDKVLVDSIQRVKYEPLRGLMKWLTMFDQPTYSAFKLLKG</sequence>
<keyword evidence="1" id="KW-0479">Metal-binding</keyword>
<organism evidence="6 7">
    <name type="scientific">Pristionchus entomophagus</name>
    <dbReference type="NCBI Taxonomy" id="358040"/>
    <lineage>
        <taxon>Eukaryota</taxon>
        <taxon>Metazoa</taxon>
        <taxon>Ecdysozoa</taxon>
        <taxon>Nematoda</taxon>
        <taxon>Chromadorea</taxon>
        <taxon>Rhabditida</taxon>
        <taxon>Rhabditina</taxon>
        <taxon>Diplogasteromorpha</taxon>
        <taxon>Diplogasteroidea</taxon>
        <taxon>Neodiplogasteridae</taxon>
        <taxon>Pristionchus</taxon>
    </lineage>
</organism>
<comment type="caution">
    <text evidence="6">The sequence shown here is derived from an EMBL/GenBank/DDBJ whole genome shotgun (WGS) entry which is preliminary data.</text>
</comment>
<dbReference type="InterPro" id="IPR001841">
    <property type="entry name" value="Znf_RING"/>
</dbReference>
<name>A0AAV5TYC3_9BILA</name>
<evidence type="ECO:0000313" key="7">
    <source>
        <dbReference type="Proteomes" id="UP001432027"/>
    </source>
</evidence>
<reference evidence="6" key="1">
    <citation type="submission" date="2023-10" db="EMBL/GenBank/DDBJ databases">
        <title>Genome assembly of Pristionchus species.</title>
        <authorList>
            <person name="Yoshida K."/>
            <person name="Sommer R.J."/>
        </authorList>
    </citation>
    <scope>NUCLEOTIDE SEQUENCE</scope>
    <source>
        <strain evidence="6">RS0144</strain>
    </source>
</reference>
<dbReference type="Pfam" id="PF13445">
    <property type="entry name" value="zf-RING_UBOX"/>
    <property type="match status" value="1"/>
</dbReference>
<dbReference type="InterPro" id="IPR052667">
    <property type="entry name" value="E3_ubiquitin-ligase_RING"/>
</dbReference>
<protein>
    <recommendedName>
        <fullName evidence="5">RING-type domain-containing protein</fullName>
    </recommendedName>
</protein>
<keyword evidence="3" id="KW-0862">Zinc</keyword>
<dbReference type="SMART" id="SM00184">
    <property type="entry name" value="RING"/>
    <property type="match status" value="1"/>
</dbReference>
<feature type="non-terminal residue" evidence="6">
    <location>
        <position position="1"/>
    </location>
</feature>
<keyword evidence="7" id="KW-1185">Reference proteome</keyword>
<evidence type="ECO:0000256" key="4">
    <source>
        <dbReference type="PROSITE-ProRule" id="PRU00175"/>
    </source>
</evidence>
<dbReference type="PROSITE" id="PS50089">
    <property type="entry name" value="ZF_RING_2"/>
    <property type="match status" value="1"/>
</dbReference>
<gene>
    <name evidence="6" type="ORF">PENTCL1PPCAC_21728</name>
</gene>
<dbReference type="SUPFAM" id="SSF57850">
    <property type="entry name" value="RING/U-box"/>
    <property type="match status" value="1"/>
</dbReference>
<evidence type="ECO:0000259" key="5">
    <source>
        <dbReference type="PROSITE" id="PS50089"/>
    </source>
</evidence>
<dbReference type="EMBL" id="BTSX01000005">
    <property type="protein sequence ID" value="GMS99553.1"/>
    <property type="molecule type" value="Genomic_DNA"/>
</dbReference>
<keyword evidence="2 4" id="KW-0863">Zinc-finger</keyword>
<feature type="domain" description="RING-type" evidence="5">
    <location>
        <begin position="27"/>
        <end position="72"/>
    </location>
</feature>
<dbReference type="GO" id="GO:0008270">
    <property type="term" value="F:zinc ion binding"/>
    <property type="evidence" value="ECO:0007669"/>
    <property type="project" value="UniProtKB-KW"/>
</dbReference>
<accession>A0AAV5TYC3</accession>
<evidence type="ECO:0000256" key="1">
    <source>
        <dbReference type="ARBA" id="ARBA00022723"/>
    </source>
</evidence>